<organism evidence="1 2">
    <name type="scientific">Romanomermis culicivorax</name>
    <name type="common">Nematode worm</name>
    <dbReference type="NCBI Taxonomy" id="13658"/>
    <lineage>
        <taxon>Eukaryota</taxon>
        <taxon>Metazoa</taxon>
        <taxon>Ecdysozoa</taxon>
        <taxon>Nematoda</taxon>
        <taxon>Enoplea</taxon>
        <taxon>Dorylaimia</taxon>
        <taxon>Mermithida</taxon>
        <taxon>Mermithoidea</taxon>
        <taxon>Mermithidae</taxon>
        <taxon>Romanomermis</taxon>
    </lineage>
</organism>
<protein>
    <submittedName>
        <fullName evidence="2">Ovule protein</fullName>
    </submittedName>
</protein>
<evidence type="ECO:0000313" key="1">
    <source>
        <dbReference type="Proteomes" id="UP000887565"/>
    </source>
</evidence>
<dbReference type="Proteomes" id="UP000887565">
    <property type="component" value="Unplaced"/>
</dbReference>
<proteinExistence type="predicted"/>
<dbReference type="WBParaSite" id="nRc.2.0.1.t45173-RA">
    <property type="protein sequence ID" value="nRc.2.0.1.t45173-RA"/>
    <property type="gene ID" value="nRc.2.0.1.g45173"/>
</dbReference>
<name>A0A915L275_ROMCU</name>
<dbReference type="AlphaFoldDB" id="A0A915L275"/>
<evidence type="ECO:0000313" key="2">
    <source>
        <dbReference type="WBParaSite" id="nRc.2.0.1.t45173-RA"/>
    </source>
</evidence>
<accession>A0A915L275</accession>
<keyword evidence="1" id="KW-1185">Reference proteome</keyword>
<reference evidence="2" key="1">
    <citation type="submission" date="2022-11" db="UniProtKB">
        <authorList>
            <consortium name="WormBaseParasite"/>
        </authorList>
    </citation>
    <scope>IDENTIFICATION</scope>
</reference>
<sequence>MDPDYHCQFLSLVHLSPRDSKMLFFYLINDGIVPKGRCKRAMFYLRKFCFCCCYIPCPPLPSSITNKFAFPDPSA</sequence>